<accession>A0ABS3XJ86</accession>
<evidence type="ECO:0000313" key="2">
    <source>
        <dbReference type="EMBL" id="MBO8195468.1"/>
    </source>
</evidence>
<dbReference type="Proteomes" id="UP001519064">
    <property type="component" value="Unassembled WGS sequence"/>
</dbReference>
<keyword evidence="1" id="KW-0472">Membrane</keyword>
<keyword evidence="1" id="KW-1133">Transmembrane helix</keyword>
<keyword evidence="1" id="KW-0812">Transmembrane</keyword>
<gene>
    <name evidence="2" type="ORF">ITI46_28030</name>
</gene>
<name>A0ABS3XJ86_9ACTN</name>
<dbReference type="RefSeq" id="WP_209242702.1">
    <property type="nucleotide sequence ID" value="NZ_JADKMA010000193.1"/>
</dbReference>
<sequence>MPEARTPADIEADIIRRRQDLAAALDEIAVRVHPKTIVGDAKAKAAAAVDRTAGRAYVVANRAVSDVRAQFVGEDGAPRLERLVPAAVVAVAVVGALALSAKRRPDGGRRARRRHH</sequence>
<feature type="transmembrane region" description="Helical" evidence="1">
    <location>
        <begin position="83"/>
        <end position="101"/>
    </location>
</feature>
<keyword evidence="3" id="KW-1185">Reference proteome</keyword>
<proteinExistence type="predicted"/>
<reference evidence="2 3" key="1">
    <citation type="submission" date="2020-11" db="EMBL/GenBank/DDBJ databases">
        <title>Streptomyces spirodelae sp. nov., isolated from duckweed.</title>
        <authorList>
            <person name="Saimee Y."/>
            <person name="Duangmal K."/>
        </authorList>
    </citation>
    <scope>NUCLEOTIDE SEQUENCE [LARGE SCALE GENOMIC DNA]</scope>
    <source>
        <strain evidence="2 3">S16-07</strain>
    </source>
</reference>
<organism evidence="2 3">
    <name type="scientific">Streptomyces oryzae</name>
    <dbReference type="NCBI Taxonomy" id="1434886"/>
    <lineage>
        <taxon>Bacteria</taxon>
        <taxon>Bacillati</taxon>
        <taxon>Actinomycetota</taxon>
        <taxon>Actinomycetes</taxon>
        <taxon>Kitasatosporales</taxon>
        <taxon>Streptomycetaceae</taxon>
        <taxon>Streptomyces</taxon>
    </lineage>
</organism>
<evidence type="ECO:0000256" key="1">
    <source>
        <dbReference type="SAM" id="Phobius"/>
    </source>
</evidence>
<comment type="caution">
    <text evidence="2">The sequence shown here is derived from an EMBL/GenBank/DDBJ whole genome shotgun (WGS) entry which is preliminary data.</text>
</comment>
<dbReference type="InterPro" id="IPR022062">
    <property type="entry name" value="DUF3618"/>
</dbReference>
<dbReference type="Pfam" id="PF12277">
    <property type="entry name" value="DUF3618"/>
    <property type="match status" value="1"/>
</dbReference>
<evidence type="ECO:0000313" key="3">
    <source>
        <dbReference type="Proteomes" id="UP001519064"/>
    </source>
</evidence>
<dbReference type="EMBL" id="JADKMA010000193">
    <property type="protein sequence ID" value="MBO8195468.1"/>
    <property type="molecule type" value="Genomic_DNA"/>
</dbReference>
<protein>
    <submittedName>
        <fullName evidence="2">DUF3618 domain-containing protein</fullName>
    </submittedName>
</protein>